<evidence type="ECO:0000313" key="2">
    <source>
        <dbReference type="Proteomes" id="UP001597340"/>
    </source>
</evidence>
<accession>A0ABW4DDK7</accession>
<dbReference type="Gene3D" id="1.10.443.10">
    <property type="entry name" value="Intergrase catalytic core"/>
    <property type="match status" value="1"/>
</dbReference>
<keyword evidence="2" id="KW-1185">Reference proteome</keyword>
<evidence type="ECO:0008006" key="3">
    <source>
        <dbReference type="Google" id="ProtNLM"/>
    </source>
</evidence>
<organism evidence="1 2">
    <name type="scientific">Paenibacillus farraposensis</name>
    <dbReference type="NCBI Taxonomy" id="2807095"/>
    <lineage>
        <taxon>Bacteria</taxon>
        <taxon>Bacillati</taxon>
        <taxon>Bacillota</taxon>
        <taxon>Bacilli</taxon>
        <taxon>Bacillales</taxon>
        <taxon>Paenibacillaceae</taxon>
        <taxon>Paenibacillus</taxon>
    </lineage>
</organism>
<gene>
    <name evidence="1" type="ORF">ACFQ5D_06405</name>
</gene>
<name>A0ABW4DDK7_9BACL</name>
<comment type="caution">
    <text evidence="1">The sequence shown here is derived from an EMBL/GenBank/DDBJ whole genome shotgun (WGS) entry which is preliminary data.</text>
</comment>
<proteinExistence type="predicted"/>
<dbReference type="InterPro" id="IPR013762">
    <property type="entry name" value="Integrase-like_cat_sf"/>
</dbReference>
<protein>
    <recommendedName>
        <fullName evidence="3">Phage protein</fullName>
    </recommendedName>
</protein>
<dbReference type="RefSeq" id="WP_377570190.1">
    <property type="nucleotide sequence ID" value="NZ_JBHTNZ010000005.1"/>
</dbReference>
<dbReference type="Proteomes" id="UP001597340">
    <property type="component" value="Unassembled WGS sequence"/>
</dbReference>
<evidence type="ECO:0000313" key="1">
    <source>
        <dbReference type="EMBL" id="MFD1461080.1"/>
    </source>
</evidence>
<dbReference type="EMBL" id="JBHTNZ010000005">
    <property type="protein sequence ID" value="MFD1461080.1"/>
    <property type="molecule type" value="Genomic_DNA"/>
</dbReference>
<sequence length="124" mass="14722">MKTTKKLRDYLDDELAKFKQEVLSGNYIPPSKFTFKDFYENEWAPKDAEPKLKRTNEATEDYVDMPQWYMDELAKHIKAMRKAKLEAKALGVWQGRDRNFVFHAGTGKPYYHTTSTQSWKSWCE</sequence>
<reference evidence="2" key="1">
    <citation type="journal article" date="2019" name="Int. J. Syst. Evol. Microbiol.">
        <title>The Global Catalogue of Microorganisms (GCM) 10K type strain sequencing project: providing services to taxonomists for standard genome sequencing and annotation.</title>
        <authorList>
            <consortium name="The Broad Institute Genomics Platform"/>
            <consortium name="The Broad Institute Genome Sequencing Center for Infectious Disease"/>
            <person name="Wu L."/>
            <person name="Ma J."/>
        </authorList>
    </citation>
    <scope>NUCLEOTIDE SEQUENCE [LARGE SCALE GENOMIC DNA]</scope>
    <source>
        <strain evidence="2">CCM 9147</strain>
    </source>
</reference>